<protein>
    <submittedName>
        <fullName evidence="1">Uncharacterized protein</fullName>
    </submittedName>
</protein>
<dbReference type="Proteomes" id="UP000054266">
    <property type="component" value="Unassembled WGS sequence"/>
</dbReference>
<gene>
    <name evidence="1" type="ORF">PV04_06445</name>
</gene>
<dbReference type="EMBL" id="KN846959">
    <property type="protein sequence ID" value="KIW67174.1"/>
    <property type="molecule type" value="Genomic_DNA"/>
</dbReference>
<organism evidence="1 2">
    <name type="scientific">Phialophora macrospora</name>
    <dbReference type="NCBI Taxonomy" id="1851006"/>
    <lineage>
        <taxon>Eukaryota</taxon>
        <taxon>Fungi</taxon>
        <taxon>Dikarya</taxon>
        <taxon>Ascomycota</taxon>
        <taxon>Pezizomycotina</taxon>
        <taxon>Eurotiomycetes</taxon>
        <taxon>Chaetothyriomycetidae</taxon>
        <taxon>Chaetothyriales</taxon>
        <taxon>Herpotrichiellaceae</taxon>
        <taxon>Phialophora</taxon>
    </lineage>
</organism>
<sequence length="204" mass="22861">MQRRPSLVPDLFHIKRTTVRAGSPPSIHTEICGTYTDLDSAQNVALRRLDDEGIARNSLSEYMENDLLNPSSDWKHGENVVVHAKKGNEVYDIEIETTPNSLGVRSKPGDGRVTDNLFYVLHTVQSVDGETHTEIRGIHLSRQSAVTAARYELVSGDRKQDWYSDFKEEVGVGHREEDFEGLQLVVTATGQDGKKYIVTVIHES</sequence>
<keyword evidence="2" id="KW-1185">Reference proteome</keyword>
<name>A0A0D2G577_9EURO</name>
<dbReference type="HOGENOM" id="CLU_1337537_0_0_1"/>
<dbReference type="AlphaFoldDB" id="A0A0D2G577"/>
<accession>A0A0D2G577</accession>
<evidence type="ECO:0000313" key="1">
    <source>
        <dbReference type="EMBL" id="KIW67174.1"/>
    </source>
</evidence>
<proteinExistence type="predicted"/>
<reference evidence="1 2" key="1">
    <citation type="submission" date="2015-01" db="EMBL/GenBank/DDBJ databases">
        <title>The Genome Sequence of Capronia semiimmersa CBS27337.</title>
        <authorList>
            <consortium name="The Broad Institute Genomics Platform"/>
            <person name="Cuomo C."/>
            <person name="de Hoog S."/>
            <person name="Gorbushina A."/>
            <person name="Stielow B."/>
            <person name="Teixiera M."/>
            <person name="Abouelleil A."/>
            <person name="Chapman S.B."/>
            <person name="Priest M."/>
            <person name="Young S.K."/>
            <person name="Wortman J."/>
            <person name="Nusbaum C."/>
            <person name="Birren B."/>
        </authorList>
    </citation>
    <scope>NUCLEOTIDE SEQUENCE [LARGE SCALE GENOMIC DNA]</scope>
    <source>
        <strain evidence="1 2">CBS 27337</strain>
    </source>
</reference>
<evidence type="ECO:0000313" key="2">
    <source>
        <dbReference type="Proteomes" id="UP000054266"/>
    </source>
</evidence>